<protein>
    <submittedName>
        <fullName evidence="1">Uncharacterized protein</fullName>
    </submittedName>
</protein>
<accession>A0AAN9MJA2</accession>
<sequence length="173" mass="19521">MNLLLRRGDIKGEEKRGRVGYSWVQGVVTLVAGEPMLTVSIAVVTLSPALHFVGLHPLSYQHTSCYQSLPIGVKQVEAHLPHHTWSSSTLWLLHCTMGGVQIRPNRKRALRKGFSHSRIIEDMFTKRSPNENKVTTEGSNETRVLVRKGQVSTWEVSKLQVYRRAIVSKALLR</sequence>
<proteinExistence type="predicted"/>
<organism evidence="1 2">
    <name type="scientific">Phaseolus coccineus</name>
    <name type="common">Scarlet runner bean</name>
    <name type="synonym">Phaseolus multiflorus</name>
    <dbReference type="NCBI Taxonomy" id="3886"/>
    <lineage>
        <taxon>Eukaryota</taxon>
        <taxon>Viridiplantae</taxon>
        <taxon>Streptophyta</taxon>
        <taxon>Embryophyta</taxon>
        <taxon>Tracheophyta</taxon>
        <taxon>Spermatophyta</taxon>
        <taxon>Magnoliopsida</taxon>
        <taxon>eudicotyledons</taxon>
        <taxon>Gunneridae</taxon>
        <taxon>Pentapetalae</taxon>
        <taxon>rosids</taxon>
        <taxon>fabids</taxon>
        <taxon>Fabales</taxon>
        <taxon>Fabaceae</taxon>
        <taxon>Papilionoideae</taxon>
        <taxon>50 kb inversion clade</taxon>
        <taxon>NPAAA clade</taxon>
        <taxon>indigoferoid/millettioid clade</taxon>
        <taxon>Phaseoleae</taxon>
        <taxon>Phaseolus</taxon>
    </lineage>
</organism>
<reference evidence="1 2" key="1">
    <citation type="submission" date="2024-01" db="EMBL/GenBank/DDBJ databases">
        <title>The genomes of 5 underutilized Papilionoideae crops provide insights into root nodulation and disease resistanc.</title>
        <authorList>
            <person name="Jiang F."/>
        </authorList>
    </citation>
    <scope>NUCLEOTIDE SEQUENCE [LARGE SCALE GENOMIC DNA]</scope>
    <source>
        <strain evidence="1">JINMINGXINNONG_FW02</strain>
        <tissue evidence="1">Leaves</tissue>
    </source>
</reference>
<evidence type="ECO:0000313" key="1">
    <source>
        <dbReference type="EMBL" id="KAK7352927.1"/>
    </source>
</evidence>
<comment type="caution">
    <text evidence="1">The sequence shown here is derived from an EMBL/GenBank/DDBJ whole genome shotgun (WGS) entry which is preliminary data.</text>
</comment>
<name>A0AAN9MJA2_PHACN</name>
<gene>
    <name evidence="1" type="ORF">VNO80_18358</name>
</gene>
<dbReference type="Proteomes" id="UP001374584">
    <property type="component" value="Unassembled WGS sequence"/>
</dbReference>
<dbReference type="AlphaFoldDB" id="A0AAN9MJA2"/>
<keyword evidence="2" id="KW-1185">Reference proteome</keyword>
<dbReference type="EMBL" id="JAYMYR010000007">
    <property type="protein sequence ID" value="KAK7352927.1"/>
    <property type="molecule type" value="Genomic_DNA"/>
</dbReference>
<evidence type="ECO:0000313" key="2">
    <source>
        <dbReference type="Proteomes" id="UP001374584"/>
    </source>
</evidence>